<dbReference type="SUPFAM" id="SSF52540">
    <property type="entry name" value="P-loop containing nucleoside triphosphate hydrolases"/>
    <property type="match status" value="1"/>
</dbReference>
<dbReference type="InterPro" id="IPR027417">
    <property type="entry name" value="P-loop_NTPase"/>
</dbReference>
<comment type="caution">
    <text evidence="2">The sequence shown here is derived from an EMBL/GenBank/DDBJ whole genome shotgun (WGS) entry which is preliminary data.</text>
</comment>
<dbReference type="AlphaFoldDB" id="A0A4R6SGF2"/>
<feature type="domain" description="Polyphosphate kinase-2-related" evidence="1">
    <location>
        <begin position="55"/>
        <end position="283"/>
    </location>
</feature>
<name>A0A4R6SGF2_LABRH</name>
<keyword evidence="2" id="KW-0808">Transferase</keyword>
<accession>A0A4R6SGF2</accession>
<dbReference type="Pfam" id="PF03976">
    <property type="entry name" value="PPK2"/>
    <property type="match status" value="1"/>
</dbReference>
<proteinExistence type="predicted"/>
<keyword evidence="3" id="KW-1185">Reference proteome</keyword>
<dbReference type="Gene3D" id="3.40.50.300">
    <property type="entry name" value="P-loop containing nucleotide triphosphate hydrolases"/>
    <property type="match status" value="1"/>
</dbReference>
<dbReference type="NCBIfam" id="TIGR03709">
    <property type="entry name" value="PPK2_rel_1"/>
    <property type="match status" value="1"/>
</dbReference>
<dbReference type="EMBL" id="SNXZ01000002">
    <property type="protein sequence ID" value="TDQ01102.1"/>
    <property type="molecule type" value="Genomic_DNA"/>
</dbReference>
<dbReference type="InterPro" id="IPR022488">
    <property type="entry name" value="PPK2-related"/>
</dbReference>
<dbReference type="GO" id="GO:0016776">
    <property type="term" value="F:phosphotransferase activity, phosphate group as acceptor"/>
    <property type="evidence" value="ECO:0007669"/>
    <property type="project" value="InterPro"/>
</dbReference>
<dbReference type="InterPro" id="IPR022300">
    <property type="entry name" value="PPK2-rel_1"/>
</dbReference>
<protein>
    <submittedName>
        <fullName evidence="2">PPK2 family polyphosphate:nucleotide phosphotransferase</fullName>
    </submittedName>
</protein>
<dbReference type="Proteomes" id="UP000295444">
    <property type="component" value="Unassembled WGS sequence"/>
</dbReference>
<organism evidence="2 3">
    <name type="scientific">Labedaea rhizosphaerae</name>
    <dbReference type="NCBI Taxonomy" id="598644"/>
    <lineage>
        <taxon>Bacteria</taxon>
        <taxon>Bacillati</taxon>
        <taxon>Actinomycetota</taxon>
        <taxon>Actinomycetes</taxon>
        <taxon>Pseudonocardiales</taxon>
        <taxon>Pseudonocardiaceae</taxon>
        <taxon>Labedaea</taxon>
    </lineage>
</organism>
<evidence type="ECO:0000259" key="1">
    <source>
        <dbReference type="Pfam" id="PF03976"/>
    </source>
</evidence>
<dbReference type="PANTHER" id="PTHR34383">
    <property type="entry name" value="POLYPHOSPHATE:AMP PHOSPHOTRANSFERASE-RELATED"/>
    <property type="match status" value="1"/>
</dbReference>
<dbReference type="PANTHER" id="PTHR34383:SF3">
    <property type="entry name" value="POLYPHOSPHATE:AMP PHOSPHOTRANSFERASE"/>
    <property type="match status" value="1"/>
</dbReference>
<sequence length="304" mass="34109">MSYLAVDRCTGRVRVIPITLRIMAAAKVRDELRVRPGDRGCLSAKPRKIPIGPKSKSAAKADLVEVGKRLATLQEALFAQGVGGRDPRRVLLVLQGMDTSGKGGTIGHVCGLVDPQGLHIASFKKPTEEESTHDFLWRIRKQVPGPGMIGVFDRSHYEDVLIARVESLVSEEQWRSRYAVINTFEAELAAEGVALVKCMLHISREKQRERLLRRLTTPEKQWKYNPADLRARAKWDDYQAAYTDALASCSTDVAPWYVVPADRKWYRNWAIAHLLLETLEEMAPRPPKPDYDVKAEIAALKAST</sequence>
<evidence type="ECO:0000313" key="3">
    <source>
        <dbReference type="Proteomes" id="UP000295444"/>
    </source>
</evidence>
<evidence type="ECO:0000313" key="2">
    <source>
        <dbReference type="EMBL" id="TDQ01102.1"/>
    </source>
</evidence>
<dbReference type="GO" id="GO:0006797">
    <property type="term" value="P:polyphosphate metabolic process"/>
    <property type="evidence" value="ECO:0007669"/>
    <property type="project" value="InterPro"/>
</dbReference>
<gene>
    <name evidence="2" type="ORF">EV186_102969</name>
</gene>
<reference evidence="2 3" key="1">
    <citation type="submission" date="2019-03" db="EMBL/GenBank/DDBJ databases">
        <title>Genomic Encyclopedia of Type Strains, Phase IV (KMG-IV): sequencing the most valuable type-strain genomes for metagenomic binning, comparative biology and taxonomic classification.</title>
        <authorList>
            <person name="Goeker M."/>
        </authorList>
    </citation>
    <scope>NUCLEOTIDE SEQUENCE [LARGE SCALE GENOMIC DNA]</scope>
    <source>
        <strain evidence="2 3">DSM 45361</strain>
    </source>
</reference>